<evidence type="ECO:0000256" key="7">
    <source>
        <dbReference type="ARBA" id="ARBA00013152"/>
    </source>
</evidence>
<evidence type="ECO:0000256" key="8">
    <source>
        <dbReference type="ARBA" id="ARBA00022679"/>
    </source>
</evidence>
<reference evidence="16" key="1">
    <citation type="submission" date="2019-03" db="EMBL/GenBank/DDBJ databases">
        <title>Single cell metagenomics reveals metabolic interactions within the superorganism composed of flagellate Streblomastix strix and complex community of Bacteroidetes bacteria on its surface.</title>
        <authorList>
            <person name="Treitli S.C."/>
            <person name="Kolisko M."/>
            <person name="Husnik F."/>
            <person name="Keeling P."/>
            <person name="Hampl V."/>
        </authorList>
    </citation>
    <scope>NUCLEOTIDE SEQUENCE</scope>
    <source>
        <strain evidence="16">STM</strain>
    </source>
</reference>
<evidence type="ECO:0000256" key="11">
    <source>
        <dbReference type="ARBA" id="ARBA00022842"/>
    </source>
</evidence>
<keyword evidence="14" id="KW-0472">Membrane</keyword>
<evidence type="ECO:0000256" key="4">
    <source>
        <dbReference type="ARBA" id="ARBA00001946"/>
    </source>
</evidence>
<dbReference type="GO" id="GO:0005829">
    <property type="term" value="C:cytosol"/>
    <property type="evidence" value="ECO:0007669"/>
    <property type="project" value="TreeGrafter"/>
</dbReference>
<keyword evidence="14" id="KW-1133">Transmembrane helix</keyword>
<comment type="cofactor">
    <cofactor evidence="2">
        <name>Mn(2+)</name>
        <dbReference type="ChEBI" id="CHEBI:29035"/>
    </cofactor>
</comment>
<sequence>ELDVMRGVENTSGPLGQGHTFAVGAAIAAKFLQARFGEVMGQTIYTYISDGGIQEEISQGAGRIAGHLGLNNLIMFYDSNDIQLSTETKVVTSEDVAKKYEAWNWKVITINGNNVDEIRKALTEAKEEKARPTIIIGKTIMGKGAKKADGSSYERDCATHGAPLGGDAYRNTILNLGGDPDDPFVIFPEAAALYAKRREDLKKIVAEKHAQKSVWAKANPEIEAKMNRFFESNAPRIDWNAIGQKAGAATRAASATVLGALATQVENMIISSADLSNSDKTDGFLKKTHAFTKDDFSGAFLQAGVSELTMTCLSIGMALHGGVIAACATFFVFSDYMKPAVRMAALMELPVKFIWTHDAFRVGEDGPTHEPVEQEAQIRLMEKLKNHKGHNSVLVLRPADAEETTQAWKLAMENISSPSALILSRQDIATLPAGTDYTQAAKGAYIVGGFR</sequence>
<dbReference type="EC" id="2.2.1.1" evidence="7"/>
<dbReference type="InterPro" id="IPR020826">
    <property type="entry name" value="Transketolase_BS"/>
</dbReference>
<dbReference type="PANTHER" id="PTHR43522">
    <property type="entry name" value="TRANSKETOLASE"/>
    <property type="match status" value="1"/>
</dbReference>
<dbReference type="AlphaFoldDB" id="A0A5J4RU31"/>
<evidence type="ECO:0000256" key="3">
    <source>
        <dbReference type="ARBA" id="ARBA00001941"/>
    </source>
</evidence>
<dbReference type="InterPro" id="IPR033247">
    <property type="entry name" value="Transketolase_fam"/>
</dbReference>
<keyword evidence="8 16" id="KW-0808">Transferase</keyword>
<protein>
    <recommendedName>
        <fullName evidence="7">transketolase</fullName>
        <ecNumber evidence="7">2.2.1.1</ecNumber>
    </recommendedName>
</protein>
<organism evidence="16">
    <name type="scientific">termite gut metagenome</name>
    <dbReference type="NCBI Taxonomy" id="433724"/>
    <lineage>
        <taxon>unclassified sequences</taxon>
        <taxon>metagenomes</taxon>
        <taxon>organismal metagenomes</taxon>
    </lineage>
</organism>
<comment type="cofactor">
    <cofactor evidence="3">
        <name>Co(2+)</name>
        <dbReference type="ChEBI" id="CHEBI:48828"/>
    </cofactor>
</comment>
<dbReference type="SMART" id="SM00861">
    <property type="entry name" value="Transket_pyr"/>
    <property type="match status" value="1"/>
</dbReference>
<evidence type="ECO:0000256" key="1">
    <source>
        <dbReference type="ARBA" id="ARBA00001913"/>
    </source>
</evidence>
<dbReference type="GO" id="GO:0046872">
    <property type="term" value="F:metal ion binding"/>
    <property type="evidence" value="ECO:0007669"/>
    <property type="project" value="UniProtKB-KW"/>
</dbReference>
<dbReference type="GO" id="GO:0004802">
    <property type="term" value="F:transketolase activity"/>
    <property type="evidence" value="ECO:0007669"/>
    <property type="project" value="UniProtKB-EC"/>
</dbReference>
<comment type="cofactor">
    <cofactor evidence="1">
        <name>Ca(2+)</name>
        <dbReference type="ChEBI" id="CHEBI:29108"/>
    </cofactor>
</comment>
<evidence type="ECO:0000256" key="10">
    <source>
        <dbReference type="ARBA" id="ARBA00022837"/>
    </source>
</evidence>
<dbReference type="FunFam" id="3.40.50.970:FF:000045">
    <property type="entry name" value="Transketolase"/>
    <property type="match status" value="1"/>
</dbReference>
<keyword evidence="11" id="KW-0460">Magnesium</keyword>
<feature type="domain" description="Transketolase-like pyrimidine-binding" evidence="15">
    <location>
        <begin position="248"/>
        <end position="430"/>
    </location>
</feature>
<evidence type="ECO:0000256" key="5">
    <source>
        <dbReference type="ARBA" id="ARBA00001964"/>
    </source>
</evidence>
<feature type="transmembrane region" description="Helical" evidence="14">
    <location>
        <begin position="313"/>
        <end position="333"/>
    </location>
</feature>
<keyword evidence="9" id="KW-0479">Metal-binding</keyword>
<dbReference type="CDD" id="cd07033">
    <property type="entry name" value="TPP_PYR_DXS_TK_like"/>
    <property type="match status" value="1"/>
</dbReference>
<dbReference type="InterPro" id="IPR029061">
    <property type="entry name" value="THDP-binding"/>
</dbReference>
<dbReference type="InterPro" id="IPR005475">
    <property type="entry name" value="Transketolase-like_Pyr-bd"/>
</dbReference>
<evidence type="ECO:0000256" key="6">
    <source>
        <dbReference type="ARBA" id="ARBA00011738"/>
    </source>
</evidence>
<evidence type="ECO:0000313" key="16">
    <source>
        <dbReference type="EMBL" id="KAA6336580.1"/>
    </source>
</evidence>
<keyword evidence="14" id="KW-0812">Transmembrane</keyword>
<dbReference type="PANTHER" id="PTHR43522:SF2">
    <property type="entry name" value="TRANSKETOLASE 1-RELATED"/>
    <property type="match status" value="1"/>
</dbReference>
<name>A0A5J4RU31_9ZZZZ</name>
<comment type="cofactor">
    <cofactor evidence="4">
        <name>Mg(2+)</name>
        <dbReference type="ChEBI" id="CHEBI:18420"/>
    </cofactor>
</comment>
<evidence type="ECO:0000256" key="12">
    <source>
        <dbReference type="ARBA" id="ARBA00023052"/>
    </source>
</evidence>
<dbReference type="Pfam" id="PF02779">
    <property type="entry name" value="Transket_pyr"/>
    <property type="match status" value="1"/>
</dbReference>
<keyword evidence="12" id="KW-0786">Thiamine pyrophosphate</keyword>
<comment type="catalytic activity">
    <reaction evidence="13">
        <text>D-sedoheptulose 7-phosphate + D-glyceraldehyde 3-phosphate = aldehydo-D-ribose 5-phosphate + D-xylulose 5-phosphate</text>
        <dbReference type="Rhea" id="RHEA:10508"/>
        <dbReference type="ChEBI" id="CHEBI:57483"/>
        <dbReference type="ChEBI" id="CHEBI:57737"/>
        <dbReference type="ChEBI" id="CHEBI:58273"/>
        <dbReference type="ChEBI" id="CHEBI:59776"/>
        <dbReference type="EC" id="2.2.1.1"/>
    </reaction>
</comment>
<comment type="cofactor">
    <cofactor evidence="5">
        <name>thiamine diphosphate</name>
        <dbReference type="ChEBI" id="CHEBI:58937"/>
    </cofactor>
</comment>
<evidence type="ECO:0000256" key="9">
    <source>
        <dbReference type="ARBA" id="ARBA00022723"/>
    </source>
</evidence>
<dbReference type="GO" id="GO:0006098">
    <property type="term" value="P:pentose-phosphate shunt"/>
    <property type="evidence" value="ECO:0007669"/>
    <property type="project" value="TreeGrafter"/>
</dbReference>
<comment type="subunit">
    <text evidence="6">Homodimer.</text>
</comment>
<dbReference type="InterPro" id="IPR005474">
    <property type="entry name" value="Transketolase_N"/>
</dbReference>
<evidence type="ECO:0000256" key="13">
    <source>
        <dbReference type="ARBA" id="ARBA00049473"/>
    </source>
</evidence>
<dbReference type="Gene3D" id="3.40.50.970">
    <property type="match status" value="2"/>
</dbReference>
<evidence type="ECO:0000259" key="15">
    <source>
        <dbReference type="SMART" id="SM00861"/>
    </source>
</evidence>
<feature type="non-terminal residue" evidence="16">
    <location>
        <position position="1"/>
    </location>
</feature>
<dbReference type="SUPFAM" id="SSF52518">
    <property type="entry name" value="Thiamin diphosphate-binding fold (THDP-binding)"/>
    <property type="match status" value="2"/>
</dbReference>
<gene>
    <name evidence="16" type="ORF">EZS27_015262</name>
</gene>
<keyword evidence="10" id="KW-0106">Calcium</keyword>
<dbReference type="Pfam" id="PF00456">
    <property type="entry name" value="Transketolase_N"/>
    <property type="match status" value="1"/>
</dbReference>
<dbReference type="EMBL" id="SNRY01000778">
    <property type="protein sequence ID" value="KAA6336580.1"/>
    <property type="molecule type" value="Genomic_DNA"/>
</dbReference>
<evidence type="ECO:0000256" key="2">
    <source>
        <dbReference type="ARBA" id="ARBA00001936"/>
    </source>
</evidence>
<comment type="caution">
    <text evidence="16">The sequence shown here is derived from an EMBL/GenBank/DDBJ whole genome shotgun (WGS) entry which is preliminary data.</text>
</comment>
<evidence type="ECO:0000256" key="14">
    <source>
        <dbReference type="SAM" id="Phobius"/>
    </source>
</evidence>
<accession>A0A5J4RU31</accession>
<proteinExistence type="predicted"/>
<dbReference type="PROSITE" id="PS00802">
    <property type="entry name" value="TRANSKETOLASE_2"/>
    <property type="match status" value="1"/>
</dbReference>